<evidence type="ECO:0000313" key="12">
    <source>
        <dbReference type="Proteomes" id="UP000647241"/>
    </source>
</evidence>
<evidence type="ECO:0000259" key="9">
    <source>
        <dbReference type="Pfam" id="PF01618"/>
    </source>
</evidence>
<feature type="domain" description="Motility protein A N-terminal" evidence="10">
    <location>
        <begin position="7"/>
        <end position="91"/>
    </location>
</feature>
<keyword evidence="7" id="KW-0813">Transport</keyword>
<proteinExistence type="inferred from homology"/>
<evidence type="ECO:0000256" key="6">
    <source>
        <dbReference type="ARBA" id="ARBA00023136"/>
    </source>
</evidence>
<dbReference type="NCBIfam" id="NF006583">
    <property type="entry name" value="PRK09109.1"/>
    <property type="match status" value="1"/>
</dbReference>
<dbReference type="EMBL" id="BMGT01000003">
    <property type="protein sequence ID" value="GGG81870.1"/>
    <property type="molecule type" value="Genomic_DNA"/>
</dbReference>
<evidence type="ECO:0000313" key="11">
    <source>
        <dbReference type="EMBL" id="GGG81870.1"/>
    </source>
</evidence>
<keyword evidence="6 8" id="KW-0472">Membrane</keyword>
<evidence type="ECO:0000259" key="10">
    <source>
        <dbReference type="Pfam" id="PF20560"/>
    </source>
</evidence>
<dbReference type="Pfam" id="PF01618">
    <property type="entry name" value="MotA_ExbB"/>
    <property type="match status" value="1"/>
</dbReference>
<keyword evidence="11" id="KW-0282">Flagellum</keyword>
<dbReference type="GO" id="GO:0005886">
    <property type="term" value="C:plasma membrane"/>
    <property type="evidence" value="ECO:0007669"/>
    <property type="project" value="UniProtKB-SubCell"/>
</dbReference>
<keyword evidence="11" id="KW-0969">Cilium</keyword>
<evidence type="ECO:0000256" key="7">
    <source>
        <dbReference type="RuleBase" id="RU004057"/>
    </source>
</evidence>
<dbReference type="Pfam" id="PF20560">
    <property type="entry name" value="MotA_N"/>
    <property type="match status" value="1"/>
</dbReference>
<dbReference type="GO" id="GO:0015031">
    <property type="term" value="P:protein transport"/>
    <property type="evidence" value="ECO:0007669"/>
    <property type="project" value="UniProtKB-KW"/>
</dbReference>
<keyword evidence="11" id="KW-0966">Cell projection</keyword>
<dbReference type="RefSeq" id="WP_188554694.1">
    <property type="nucleotide sequence ID" value="NZ_BMGT01000003.1"/>
</dbReference>
<evidence type="ECO:0000256" key="4">
    <source>
        <dbReference type="ARBA" id="ARBA00022779"/>
    </source>
</evidence>
<evidence type="ECO:0000256" key="8">
    <source>
        <dbReference type="SAM" id="Phobius"/>
    </source>
</evidence>
<keyword evidence="12" id="KW-1185">Reference proteome</keyword>
<name>A0A917HJQ4_9BACT</name>
<dbReference type="PANTHER" id="PTHR30433">
    <property type="entry name" value="CHEMOTAXIS PROTEIN MOTA"/>
    <property type="match status" value="1"/>
</dbReference>
<dbReference type="GO" id="GO:0006935">
    <property type="term" value="P:chemotaxis"/>
    <property type="evidence" value="ECO:0007669"/>
    <property type="project" value="InterPro"/>
</dbReference>
<sequence>MDFASIGGIALAIIGIMAGMMIEGGSISQVTQPTAAMIVVGGTMGAVLLQFPLKIFMTALKQAMTIFRSHGSDGEEVVAQIVKFANKARRSGIVSLDQDLSTVADPFLKQALTLAIDGTEPTEVRKIMQMEIDNKTEMEEKIPQVFEAAGGYSPTVGIIGAVIGLIQVMQHLNNIDEVGRGIAVAFVATIYGVALANLVFLPAAGKLKIRQREEQMIKEMMLEGVISILEGMNPRMIETKLRTFLFDSKPDKLTEVVTA</sequence>
<evidence type="ECO:0000256" key="5">
    <source>
        <dbReference type="ARBA" id="ARBA00022989"/>
    </source>
</evidence>
<evidence type="ECO:0000256" key="2">
    <source>
        <dbReference type="ARBA" id="ARBA00022475"/>
    </source>
</evidence>
<protein>
    <submittedName>
        <fullName evidence="11">Flagellar motor protein</fullName>
    </submittedName>
</protein>
<gene>
    <name evidence="11" type="primary">motA</name>
    <name evidence="11" type="ORF">GCM10011585_26710</name>
</gene>
<dbReference type="PANTHER" id="PTHR30433:SF3">
    <property type="entry name" value="MOTILITY PROTEIN A"/>
    <property type="match status" value="1"/>
</dbReference>
<dbReference type="InterPro" id="IPR047055">
    <property type="entry name" value="MotA-like"/>
</dbReference>
<keyword evidence="7" id="KW-0653">Protein transport</keyword>
<feature type="transmembrane region" description="Helical" evidence="8">
    <location>
        <begin position="181"/>
        <end position="203"/>
    </location>
</feature>
<comment type="caution">
    <text evidence="11">The sequence shown here is derived from an EMBL/GenBank/DDBJ whole genome shotgun (WGS) entry which is preliminary data.</text>
</comment>
<evidence type="ECO:0000256" key="1">
    <source>
        <dbReference type="ARBA" id="ARBA00004651"/>
    </source>
</evidence>
<feature type="domain" description="MotA/TolQ/ExbB proton channel" evidence="9">
    <location>
        <begin position="102"/>
        <end position="219"/>
    </location>
</feature>
<keyword evidence="3 8" id="KW-0812">Transmembrane</keyword>
<dbReference type="Proteomes" id="UP000647241">
    <property type="component" value="Unassembled WGS sequence"/>
</dbReference>
<reference evidence="11" key="2">
    <citation type="submission" date="2020-09" db="EMBL/GenBank/DDBJ databases">
        <authorList>
            <person name="Sun Q."/>
            <person name="Zhou Y."/>
        </authorList>
    </citation>
    <scope>NUCLEOTIDE SEQUENCE</scope>
    <source>
        <strain evidence="11">CGMCC 1.12997</strain>
    </source>
</reference>
<accession>A0A917HJQ4</accession>
<dbReference type="InterPro" id="IPR002898">
    <property type="entry name" value="MotA_ExbB_proton_chnl"/>
</dbReference>
<dbReference type="InterPro" id="IPR046786">
    <property type="entry name" value="MotA_N"/>
</dbReference>
<dbReference type="GO" id="GO:0071978">
    <property type="term" value="P:bacterial-type flagellum-dependent swarming motility"/>
    <property type="evidence" value="ECO:0007669"/>
    <property type="project" value="InterPro"/>
</dbReference>
<keyword evidence="5 8" id="KW-1133">Transmembrane helix</keyword>
<dbReference type="AlphaFoldDB" id="A0A917HJQ4"/>
<reference evidence="11" key="1">
    <citation type="journal article" date="2014" name="Int. J. Syst. Evol. Microbiol.">
        <title>Complete genome sequence of Corynebacterium casei LMG S-19264T (=DSM 44701T), isolated from a smear-ripened cheese.</title>
        <authorList>
            <consortium name="US DOE Joint Genome Institute (JGI-PGF)"/>
            <person name="Walter F."/>
            <person name="Albersmeier A."/>
            <person name="Kalinowski J."/>
            <person name="Ruckert C."/>
        </authorList>
    </citation>
    <scope>NUCLEOTIDE SEQUENCE</scope>
    <source>
        <strain evidence="11">CGMCC 1.12997</strain>
    </source>
</reference>
<organism evidence="11 12">
    <name type="scientific">Edaphobacter dinghuensis</name>
    <dbReference type="NCBI Taxonomy" id="1560005"/>
    <lineage>
        <taxon>Bacteria</taxon>
        <taxon>Pseudomonadati</taxon>
        <taxon>Acidobacteriota</taxon>
        <taxon>Terriglobia</taxon>
        <taxon>Terriglobales</taxon>
        <taxon>Acidobacteriaceae</taxon>
        <taxon>Edaphobacter</taxon>
    </lineage>
</organism>
<feature type="transmembrane region" description="Helical" evidence="8">
    <location>
        <begin position="34"/>
        <end position="53"/>
    </location>
</feature>
<comment type="subcellular location">
    <subcellularLocation>
        <location evidence="1">Cell membrane</location>
        <topology evidence="1">Multi-pass membrane protein</topology>
    </subcellularLocation>
    <subcellularLocation>
        <location evidence="7">Membrane</location>
        <topology evidence="7">Multi-pass membrane protein</topology>
    </subcellularLocation>
</comment>
<comment type="similarity">
    <text evidence="7">Belongs to the exbB/tolQ family.</text>
</comment>
<feature type="transmembrane region" description="Helical" evidence="8">
    <location>
        <begin position="145"/>
        <end position="169"/>
    </location>
</feature>
<evidence type="ECO:0000256" key="3">
    <source>
        <dbReference type="ARBA" id="ARBA00022692"/>
    </source>
</evidence>
<keyword evidence="2" id="KW-1003">Cell membrane</keyword>
<keyword evidence="4" id="KW-0283">Flagellar rotation</keyword>